<sequence length="339" mass="36875">MPKHVPPTRPTMPVKTSSFHTVTNFTVVERMNVVPGFKTSAAFFSFLRANLVLLPPSTLNSNTSTPLLYPSSSQTLPPLFPSSLATMTSNVEDEIVPATDPLEGVPPLATKHLTEEEDKIAALKLIADSIAQQRQIASRAVIFHPITLAAYVLILAIASQFIYRTRSDIGIMATTTAGITMACLIATRGLTSGYLTLAEEFNWKFATNEDGEEDIIIGSRYGGEIMGALILRLERNGNGSGKKKTKSAKTGGKGVVRAWTVRLRYRGKGVGTELLEEAVRITREKLGNSAEIGFAAEHANSKMILPEIFNATLRKREARAAKALENVVESMDTGSRKKR</sequence>
<evidence type="ECO:0000313" key="4">
    <source>
        <dbReference type="Proteomes" id="UP000235672"/>
    </source>
</evidence>
<dbReference type="Pfam" id="PF00583">
    <property type="entry name" value="Acetyltransf_1"/>
    <property type="match status" value="1"/>
</dbReference>
<dbReference type="OrthoDB" id="5343688at2759"/>
<dbReference type="EMBL" id="KZ613491">
    <property type="protein sequence ID" value="PMD18988.1"/>
    <property type="molecule type" value="Genomic_DNA"/>
</dbReference>
<keyword evidence="1" id="KW-1133">Transmembrane helix</keyword>
<name>A0A2J6PY76_9HELO</name>
<dbReference type="Gene3D" id="3.40.630.30">
    <property type="match status" value="1"/>
</dbReference>
<dbReference type="SUPFAM" id="SSF55729">
    <property type="entry name" value="Acyl-CoA N-acyltransferases (Nat)"/>
    <property type="match status" value="1"/>
</dbReference>
<feature type="domain" description="N-acetyltransferase" evidence="2">
    <location>
        <begin position="208"/>
        <end position="292"/>
    </location>
</feature>
<protein>
    <recommendedName>
        <fullName evidence="2">N-acetyltransferase domain-containing protein</fullName>
    </recommendedName>
</protein>
<reference evidence="3 4" key="1">
    <citation type="submission" date="2016-05" db="EMBL/GenBank/DDBJ databases">
        <title>A degradative enzymes factory behind the ericoid mycorrhizal symbiosis.</title>
        <authorList>
            <consortium name="DOE Joint Genome Institute"/>
            <person name="Martino E."/>
            <person name="Morin E."/>
            <person name="Grelet G."/>
            <person name="Kuo A."/>
            <person name="Kohler A."/>
            <person name="Daghino S."/>
            <person name="Barry K."/>
            <person name="Choi C."/>
            <person name="Cichocki N."/>
            <person name="Clum A."/>
            <person name="Copeland A."/>
            <person name="Hainaut M."/>
            <person name="Haridas S."/>
            <person name="Labutti K."/>
            <person name="Lindquist E."/>
            <person name="Lipzen A."/>
            <person name="Khouja H.-R."/>
            <person name="Murat C."/>
            <person name="Ohm R."/>
            <person name="Olson A."/>
            <person name="Spatafora J."/>
            <person name="Veneault-Fourrey C."/>
            <person name="Henrissat B."/>
            <person name="Grigoriev I."/>
            <person name="Martin F."/>
            <person name="Perotto S."/>
        </authorList>
    </citation>
    <scope>NUCLEOTIDE SEQUENCE [LARGE SCALE GENOMIC DNA]</scope>
    <source>
        <strain evidence="3 4">UAMH 7357</strain>
    </source>
</reference>
<accession>A0A2J6PY76</accession>
<keyword evidence="4" id="KW-1185">Reference proteome</keyword>
<dbReference type="AlphaFoldDB" id="A0A2J6PY76"/>
<proteinExistence type="predicted"/>
<organism evidence="3 4">
    <name type="scientific">Hyaloscypha hepaticicola</name>
    <dbReference type="NCBI Taxonomy" id="2082293"/>
    <lineage>
        <taxon>Eukaryota</taxon>
        <taxon>Fungi</taxon>
        <taxon>Dikarya</taxon>
        <taxon>Ascomycota</taxon>
        <taxon>Pezizomycotina</taxon>
        <taxon>Leotiomycetes</taxon>
        <taxon>Helotiales</taxon>
        <taxon>Hyaloscyphaceae</taxon>
        <taxon>Hyaloscypha</taxon>
    </lineage>
</organism>
<dbReference type="CDD" id="cd04301">
    <property type="entry name" value="NAT_SF"/>
    <property type="match status" value="1"/>
</dbReference>
<gene>
    <name evidence="3" type="ORF">NA56DRAFT_750880</name>
</gene>
<evidence type="ECO:0000256" key="1">
    <source>
        <dbReference type="SAM" id="Phobius"/>
    </source>
</evidence>
<dbReference type="InterPro" id="IPR000182">
    <property type="entry name" value="GNAT_dom"/>
</dbReference>
<keyword evidence="1" id="KW-0472">Membrane</keyword>
<dbReference type="InterPro" id="IPR016181">
    <property type="entry name" value="Acyl_CoA_acyltransferase"/>
</dbReference>
<feature type="transmembrane region" description="Helical" evidence="1">
    <location>
        <begin position="141"/>
        <end position="163"/>
    </location>
</feature>
<evidence type="ECO:0000259" key="2">
    <source>
        <dbReference type="Pfam" id="PF00583"/>
    </source>
</evidence>
<keyword evidence="1" id="KW-0812">Transmembrane</keyword>
<evidence type="ECO:0000313" key="3">
    <source>
        <dbReference type="EMBL" id="PMD18988.1"/>
    </source>
</evidence>
<feature type="transmembrane region" description="Helical" evidence="1">
    <location>
        <begin position="169"/>
        <end position="187"/>
    </location>
</feature>
<dbReference type="GO" id="GO:0016747">
    <property type="term" value="F:acyltransferase activity, transferring groups other than amino-acyl groups"/>
    <property type="evidence" value="ECO:0007669"/>
    <property type="project" value="InterPro"/>
</dbReference>
<dbReference type="Proteomes" id="UP000235672">
    <property type="component" value="Unassembled WGS sequence"/>
</dbReference>